<dbReference type="GO" id="GO:0017056">
    <property type="term" value="F:structural constituent of nuclear pore"/>
    <property type="evidence" value="ECO:0007669"/>
    <property type="project" value="UniProtKB-UniRule"/>
</dbReference>
<keyword evidence="2" id="KW-0509">mRNA transport</keyword>
<evidence type="ECO:0000313" key="10">
    <source>
        <dbReference type="Proteomes" id="UP000274922"/>
    </source>
</evidence>
<dbReference type="Pfam" id="PF04121">
    <property type="entry name" value="Nup84_Nup100"/>
    <property type="match status" value="1"/>
</dbReference>
<dbReference type="OrthoDB" id="3098at2759"/>
<proteinExistence type="inferred from homology"/>
<keyword evidence="6 7" id="KW-0539">Nucleus</keyword>
<name>A0A4P9X8U4_9FUNG</name>
<evidence type="ECO:0000256" key="2">
    <source>
        <dbReference type="ARBA" id="ARBA00022816"/>
    </source>
</evidence>
<dbReference type="EMBL" id="ML014162">
    <property type="protein sequence ID" value="RKP01737.1"/>
    <property type="molecule type" value="Genomic_DNA"/>
</dbReference>
<dbReference type="InterPro" id="IPR007252">
    <property type="entry name" value="Nup84/Nup107"/>
</dbReference>
<comment type="subcellular location">
    <subcellularLocation>
        <location evidence="7">Nucleus</location>
        <location evidence="7">Nuclear pore complex</location>
    </subcellularLocation>
    <subcellularLocation>
        <location evidence="7">Nucleus membrane</location>
    </subcellularLocation>
</comment>
<feature type="region of interest" description="Disordered" evidence="8">
    <location>
        <begin position="1"/>
        <end position="27"/>
    </location>
</feature>
<keyword evidence="3" id="KW-0653">Protein transport</keyword>
<dbReference type="Gene3D" id="1.10.3450.20">
    <property type="match status" value="1"/>
</dbReference>
<evidence type="ECO:0000256" key="7">
    <source>
        <dbReference type="RuleBase" id="RU365072"/>
    </source>
</evidence>
<dbReference type="GO" id="GO:0006606">
    <property type="term" value="P:protein import into nucleus"/>
    <property type="evidence" value="ECO:0007669"/>
    <property type="project" value="TreeGrafter"/>
</dbReference>
<comment type="similarity">
    <text evidence="7">Belongs to the nucleoporin Nup84/Nup107 family.</text>
</comment>
<comment type="function">
    <text evidence="7">Functions as a component of the nuclear pore complex (NPC).</text>
</comment>
<dbReference type="Gene3D" id="1.20.190.50">
    <property type="match status" value="1"/>
</dbReference>
<dbReference type="Proteomes" id="UP000274922">
    <property type="component" value="Unassembled WGS sequence"/>
</dbReference>
<dbReference type="PANTHER" id="PTHR13003">
    <property type="entry name" value="NUP107-RELATED"/>
    <property type="match status" value="1"/>
</dbReference>
<evidence type="ECO:0000256" key="6">
    <source>
        <dbReference type="ARBA" id="ARBA00023242"/>
    </source>
</evidence>
<dbReference type="GO" id="GO:0006406">
    <property type="term" value="P:mRNA export from nucleus"/>
    <property type="evidence" value="ECO:0007669"/>
    <property type="project" value="TreeGrafter"/>
</dbReference>
<dbReference type="PANTHER" id="PTHR13003:SF2">
    <property type="entry name" value="NUCLEAR PORE COMPLEX PROTEIN NUP107"/>
    <property type="match status" value="1"/>
</dbReference>
<evidence type="ECO:0000256" key="4">
    <source>
        <dbReference type="ARBA" id="ARBA00023010"/>
    </source>
</evidence>
<evidence type="ECO:0000313" key="9">
    <source>
        <dbReference type="EMBL" id="RKP01737.1"/>
    </source>
</evidence>
<dbReference type="AlphaFoldDB" id="A0A4P9X8U4"/>
<accession>A0A4P9X8U4</accession>
<evidence type="ECO:0000256" key="5">
    <source>
        <dbReference type="ARBA" id="ARBA00023132"/>
    </source>
</evidence>
<keyword evidence="7" id="KW-0472">Membrane</keyword>
<evidence type="ECO:0000256" key="3">
    <source>
        <dbReference type="ARBA" id="ARBA00022927"/>
    </source>
</evidence>
<dbReference type="GO" id="GO:0000973">
    <property type="term" value="P:post-transcriptional tethering of RNA polymerase II gene DNA at nuclear periphery"/>
    <property type="evidence" value="ECO:0007669"/>
    <property type="project" value="TreeGrafter"/>
</dbReference>
<organism evidence="9 10">
    <name type="scientific">Caulochytrium protostelioides</name>
    <dbReference type="NCBI Taxonomy" id="1555241"/>
    <lineage>
        <taxon>Eukaryota</taxon>
        <taxon>Fungi</taxon>
        <taxon>Fungi incertae sedis</taxon>
        <taxon>Chytridiomycota</taxon>
        <taxon>Chytridiomycota incertae sedis</taxon>
        <taxon>Chytridiomycetes</taxon>
        <taxon>Caulochytriales</taxon>
        <taxon>Caulochytriaceae</taxon>
        <taxon>Caulochytrium</taxon>
    </lineage>
</organism>
<comment type="subunit">
    <text evidence="7">Part of the nuclear pore complex (NPC).</text>
</comment>
<feature type="region of interest" description="Disordered" evidence="8">
    <location>
        <begin position="829"/>
        <end position="858"/>
    </location>
</feature>
<reference evidence="10" key="1">
    <citation type="journal article" date="2018" name="Nat. Microbiol.">
        <title>Leveraging single-cell genomics to expand the fungal tree of life.</title>
        <authorList>
            <person name="Ahrendt S.R."/>
            <person name="Quandt C.A."/>
            <person name="Ciobanu D."/>
            <person name="Clum A."/>
            <person name="Salamov A."/>
            <person name="Andreopoulos B."/>
            <person name="Cheng J.F."/>
            <person name="Woyke T."/>
            <person name="Pelin A."/>
            <person name="Henrissat B."/>
            <person name="Reynolds N.K."/>
            <person name="Benny G.L."/>
            <person name="Smith M.E."/>
            <person name="James T.Y."/>
            <person name="Grigoriev I.V."/>
        </authorList>
    </citation>
    <scope>NUCLEOTIDE SEQUENCE [LARGE SCALE GENOMIC DNA]</scope>
    <source>
        <strain evidence="10">ATCC 52028</strain>
    </source>
</reference>
<keyword evidence="10" id="KW-1185">Reference proteome</keyword>
<gene>
    <name evidence="9" type="ORF">CXG81DRAFT_25577</name>
</gene>
<sequence>MAAATPITRRSVGPGAPSSLLAMPATATPHATPGLGLGAANTPAAPAGLTFDDLLASSRRGRGWAAPWAGRAGAHALPPPLSPFTRSAMAAAATPSAPGDGGWRRPDAGVVAPAAAPAASFVPDDVIVDASGTPHAIGPAFDAFHRVLAGHLGTAEPDDALRHIVATCEGWEAVCRDALAQARHRLEVPDGATDLDATAAEAQSWALEANTWNLVARLLQHRVRQQSLQRAAAASTAALTPPRPPHPYVSDTRRLRDRMDRSETPVVCAWIEAMAPPPPPTPLRKHYRPATLKALRHADRQPGSAPLVSEYDPDAPLREGKPLAGDDATYENEQLAQRIFLALRRGRLMDAIDACRACDAPWQAAVLLGSIRRRDTLLDGDALARRGADGAGADDATDAIVVGGNANHRLFKLAARAAAAEPRLGKFQRATYAVLAGAIDHALAVCQSWEDHLWVRYRARLEAEVEAALDASHAADAAAAAAEPSSALTAAAPRASEEFALARYDATPEAILADVAQAIQEDAAAVPATAGGAGRRQQHPFHEAQASLILDHVHELYGQFVDEMSAVMSGQTAMSPLFPHRLRFMAHLVLILRDFLPTQYALEHGRGAATPHGPTPLAPAERILEAYANLLVSARKNDDVALYARFLPRTAQVDLYAHFLKNVDADITTRWGLLDSARRHGLDIDPICRQAVLLTFQAAPVAGGDGQGAASSASGGSTAAAALSPVRETVIASLADPPSPMDHYLIRALEWLTASPSTYADALLQSNYLIRRALGAGKIHLVAPTLGALPRNVIDERWMDEPTDASDADSPMAASDAADAAAAALAAPTTAGSKSAADGGRTTRSGAAVAESDERTMDDASGVQSEARMMCAAVQEHVAYRQLLEALQSLGTWHAHFWQYGPASARGAVDAQGAAAYAAWQTELVAQTQRCERQLYALATSGWLESDLCRGLSRGHAAVRSRELERLRTLYMPHVVLSLQQILYETRDVLPENLDHSVRVVNLVASEEYGLYHAFLAADRLEHLLASVSQSALAQLDQQPETAWISA</sequence>
<keyword evidence="1 7" id="KW-0813">Transport</keyword>
<dbReference type="GO" id="GO:0031965">
    <property type="term" value="C:nuclear membrane"/>
    <property type="evidence" value="ECO:0007669"/>
    <property type="project" value="UniProtKB-SubCell"/>
</dbReference>
<evidence type="ECO:0000256" key="8">
    <source>
        <dbReference type="SAM" id="MobiDB-lite"/>
    </source>
</evidence>
<protein>
    <recommendedName>
        <fullName evidence="7">Nuclear pore complex protein</fullName>
    </recommendedName>
</protein>
<keyword evidence="4 7" id="KW-0811">Translocation</keyword>
<keyword evidence="5 7" id="KW-0906">Nuclear pore complex</keyword>
<dbReference type="GO" id="GO:0031080">
    <property type="term" value="C:nuclear pore outer ring"/>
    <property type="evidence" value="ECO:0007669"/>
    <property type="project" value="TreeGrafter"/>
</dbReference>
<dbReference type="STRING" id="1555241.A0A4P9X8U4"/>
<evidence type="ECO:0000256" key="1">
    <source>
        <dbReference type="ARBA" id="ARBA00022448"/>
    </source>
</evidence>